<accession>A0A0M6WCL1</accession>
<gene>
    <name evidence="1" type="ORF">RIL183_13021</name>
</gene>
<organism evidence="1 2">
    <name type="scientific">Roseburia inulinivorans</name>
    <dbReference type="NCBI Taxonomy" id="360807"/>
    <lineage>
        <taxon>Bacteria</taxon>
        <taxon>Bacillati</taxon>
        <taxon>Bacillota</taxon>
        <taxon>Clostridia</taxon>
        <taxon>Lachnospirales</taxon>
        <taxon>Lachnospiraceae</taxon>
        <taxon>Roseburia</taxon>
    </lineage>
</organism>
<evidence type="ECO:0000313" key="1">
    <source>
        <dbReference type="EMBL" id="CRL32437.1"/>
    </source>
</evidence>
<keyword evidence="2" id="KW-1185">Reference proteome</keyword>
<dbReference type="AlphaFoldDB" id="A0A0M6WCL1"/>
<sequence length="365" mass="43230">MWKCKINPTFEQNSFLKIFLQPEICVEYNETLKTNEIEILNGNSTIKYQWKDIFSYFETYAIENWIKNYDYYYLQNALKDWERGNYDTLVVGSSYACFGYDDKIESEHTKNLALPSQDLYYALKIIEECKRRTQYSIKNIIIGLGYYSFYSDLSKTENEDELSRISNVYKPIFGDEHNAIILPPQIETKQSVIWNIPSILSYFSNQIYNTIFGEYFSVLHERKKLKTIMWDDKTKEWNELLVVEREEAGKKRAELHNKKIRYYESYIENTQLLSQLASCCEKNFVKLYICIFPVTKEYWNYIDKQMIDNFYNALSDIKGKIQVLDLNECKCWDIDDFNDMDHLSAVGAKKATTLINKAIGISTKL</sequence>
<name>A0A0M6WCL1_9FIRM</name>
<dbReference type="EMBL" id="CVRS01000014">
    <property type="protein sequence ID" value="CRL32437.1"/>
    <property type="molecule type" value="Genomic_DNA"/>
</dbReference>
<dbReference type="Proteomes" id="UP000049828">
    <property type="component" value="Unassembled WGS sequence"/>
</dbReference>
<protein>
    <submittedName>
        <fullName evidence="1">Uncharacterized protein</fullName>
    </submittedName>
</protein>
<evidence type="ECO:0000313" key="2">
    <source>
        <dbReference type="Proteomes" id="UP000049828"/>
    </source>
</evidence>
<dbReference type="RefSeq" id="WP_021923610.1">
    <property type="nucleotide sequence ID" value="NZ_CVRS01000014.1"/>
</dbReference>
<proteinExistence type="predicted"/>
<reference evidence="2" key="1">
    <citation type="submission" date="2015-05" db="EMBL/GenBank/DDBJ databases">
        <authorList>
            <consortium name="Pathogen Informatics"/>
        </authorList>
    </citation>
    <scope>NUCLEOTIDE SEQUENCE [LARGE SCALE GENOMIC DNA]</scope>
    <source>
        <strain evidence="2">L1-83</strain>
    </source>
</reference>
<dbReference type="OrthoDB" id="1886856at2"/>